<evidence type="ECO:0000313" key="3">
    <source>
        <dbReference type="EMBL" id="QVL31956.1"/>
    </source>
</evidence>
<dbReference type="GO" id="GO:0015159">
    <property type="term" value="F:polysaccharide transmembrane transporter activity"/>
    <property type="evidence" value="ECO:0007669"/>
    <property type="project" value="InterPro"/>
</dbReference>
<dbReference type="EMBL" id="CP074694">
    <property type="protein sequence ID" value="QVL31956.1"/>
    <property type="molecule type" value="Genomic_DNA"/>
</dbReference>
<dbReference type="Proteomes" id="UP000676194">
    <property type="component" value="Chromosome"/>
</dbReference>
<dbReference type="Pfam" id="PF10531">
    <property type="entry name" value="SLBB"/>
    <property type="match status" value="1"/>
</dbReference>
<gene>
    <name evidence="3" type="ORF">KIH39_24480</name>
</gene>
<protein>
    <submittedName>
        <fullName evidence="3">SLBB domain-containing protein</fullName>
    </submittedName>
</protein>
<dbReference type="Gene3D" id="3.10.560.10">
    <property type="entry name" value="Outer membrane lipoprotein wza domain like"/>
    <property type="match status" value="1"/>
</dbReference>
<evidence type="ECO:0000256" key="1">
    <source>
        <dbReference type="SAM" id="SignalP"/>
    </source>
</evidence>
<accession>A0A8E6B6A3</accession>
<evidence type="ECO:0000313" key="4">
    <source>
        <dbReference type="Proteomes" id="UP000676194"/>
    </source>
</evidence>
<keyword evidence="1" id="KW-0732">Signal</keyword>
<dbReference type="AlphaFoldDB" id="A0A8E6B6A3"/>
<sequence length="253" mass="28429">MRFSSKIRCYFLVGALLIGCCMPGCASRQAQVRKIISQPIPQKEYSPQLDALAYQVAFPDRLNLEVEGRPELNGNHLIAVDGKLQLRDQQIPVENESLAEVRKQLSQLFNVPVEKIQVRVAAHQSKVLLIHGAVAGGTRHIDYRGPETVLEVLERAGGLTIDADLQQIYLVRSNVINGGKQEVIDIELEKILIDHDTKSNILVRPNDEIYVGENRRANWAKILPPFMMPIYHKVSSWIPGLNSTKTNSPEEKH</sequence>
<dbReference type="InterPro" id="IPR019554">
    <property type="entry name" value="Soluble_ligand-bd"/>
</dbReference>
<organism evidence="3 4">
    <name type="scientific">Telmatocola sphagniphila</name>
    <dbReference type="NCBI Taxonomy" id="1123043"/>
    <lineage>
        <taxon>Bacteria</taxon>
        <taxon>Pseudomonadati</taxon>
        <taxon>Planctomycetota</taxon>
        <taxon>Planctomycetia</taxon>
        <taxon>Gemmatales</taxon>
        <taxon>Gemmataceae</taxon>
    </lineage>
</organism>
<name>A0A8E6B6A3_9BACT</name>
<dbReference type="PANTHER" id="PTHR33619">
    <property type="entry name" value="POLYSACCHARIDE EXPORT PROTEIN GFCE-RELATED"/>
    <property type="match status" value="1"/>
</dbReference>
<reference evidence="3" key="1">
    <citation type="submission" date="2021-05" db="EMBL/GenBank/DDBJ databases">
        <title>Complete genome sequence of the cellulolytic planctomycete Telmatocola sphagniphila SP2T and characterization of the first cellulase from planctomycetes.</title>
        <authorList>
            <person name="Rakitin A.L."/>
            <person name="Beletsky A.V."/>
            <person name="Naumoff D.G."/>
            <person name="Kulichevskaya I.S."/>
            <person name="Mardanov A.V."/>
            <person name="Ravin N.V."/>
            <person name="Dedysh S.N."/>
        </authorList>
    </citation>
    <scope>NUCLEOTIDE SEQUENCE</scope>
    <source>
        <strain evidence="3">SP2T</strain>
    </source>
</reference>
<proteinExistence type="predicted"/>
<dbReference type="InterPro" id="IPR049712">
    <property type="entry name" value="Poly_export"/>
</dbReference>
<dbReference type="PANTHER" id="PTHR33619:SF3">
    <property type="entry name" value="POLYSACCHARIDE EXPORT PROTEIN GFCE-RELATED"/>
    <property type="match status" value="1"/>
</dbReference>
<keyword evidence="4" id="KW-1185">Reference proteome</keyword>
<feature type="domain" description="Soluble ligand binding" evidence="2">
    <location>
        <begin position="141"/>
        <end position="184"/>
    </location>
</feature>
<dbReference type="PROSITE" id="PS51257">
    <property type="entry name" value="PROKAR_LIPOPROTEIN"/>
    <property type="match status" value="1"/>
</dbReference>
<dbReference type="KEGG" id="tsph:KIH39_24480"/>
<evidence type="ECO:0000259" key="2">
    <source>
        <dbReference type="Pfam" id="PF10531"/>
    </source>
</evidence>
<feature type="signal peptide" evidence="1">
    <location>
        <begin position="1"/>
        <end position="26"/>
    </location>
</feature>
<dbReference type="RefSeq" id="WP_213496458.1">
    <property type="nucleotide sequence ID" value="NZ_CP074694.1"/>
</dbReference>
<feature type="chain" id="PRO_5034097124" evidence="1">
    <location>
        <begin position="27"/>
        <end position="253"/>
    </location>
</feature>